<dbReference type="STRING" id="602072.A0A1R3S0S9"/>
<evidence type="ECO:0000256" key="1">
    <source>
        <dbReference type="SAM" id="MobiDB-lite"/>
    </source>
</evidence>
<protein>
    <submittedName>
        <fullName evidence="2">Uncharacterized protein</fullName>
    </submittedName>
</protein>
<feature type="region of interest" description="Disordered" evidence="1">
    <location>
        <begin position="1"/>
        <end position="24"/>
    </location>
</feature>
<proteinExistence type="predicted"/>
<evidence type="ECO:0000313" key="2">
    <source>
        <dbReference type="EMBL" id="OOG00376.1"/>
    </source>
</evidence>
<evidence type="ECO:0000313" key="3">
    <source>
        <dbReference type="Proteomes" id="UP000188318"/>
    </source>
</evidence>
<dbReference type="AlphaFoldDB" id="A0A1R3S0S9"/>
<dbReference type="Proteomes" id="UP000188318">
    <property type="component" value="Unassembled WGS sequence"/>
</dbReference>
<gene>
    <name evidence="2" type="ORF">ASPCADRAFT_135975</name>
</gene>
<organism evidence="2 3">
    <name type="scientific">Aspergillus carbonarius (strain ITEM 5010)</name>
    <dbReference type="NCBI Taxonomy" id="602072"/>
    <lineage>
        <taxon>Eukaryota</taxon>
        <taxon>Fungi</taxon>
        <taxon>Dikarya</taxon>
        <taxon>Ascomycota</taxon>
        <taxon>Pezizomycotina</taxon>
        <taxon>Eurotiomycetes</taxon>
        <taxon>Eurotiomycetidae</taxon>
        <taxon>Eurotiales</taxon>
        <taxon>Aspergillaceae</taxon>
        <taxon>Aspergillus</taxon>
        <taxon>Aspergillus subgen. Circumdati</taxon>
    </lineage>
</organism>
<feature type="non-terminal residue" evidence="2">
    <location>
        <position position="1"/>
    </location>
</feature>
<dbReference type="VEuPathDB" id="FungiDB:ASPCADRAFT_135975"/>
<sequence length="310" mass="33020">MSNKPRDENLPEVIPPEKPQDENLPEVVQPLDENLPEVVTPYTRFPTADSPFDFPKPIYTSAATSSRNPPQLPHLIAIPQTATAPTAPFLDAYAPPLLHYGITPSSWRAFLTTLSAFLAARVSDKALAHAADMGRHILTGPKRFAQGTRDHARSIKENIHGAAKDGNYVKAALGVVGGAIRLPVGTALRAVGATVSLPGGAVRAVTQKPQTPRERAAAYAAAATEKWLLARGLRAELVDTVGLAGLVGVGTEEILVRGREDTKGGSAREQVRALEGWVAPLEVFTGSTLDLGVESLWLVVLEEGRGGEWS</sequence>
<keyword evidence="3" id="KW-1185">Reference proteome</keyword>
<name>A0A1R3S0S9_ASPC5</name>
<reference evidence="3" key="1">
    <citation type="journal article" date="2017" name="Genome Biol.">
        <title>Comparative genomics reveals high biological diversity and specific adaptations in the industrially and medically important fungal genus Aspergillus.</title>
        <authorList>
            <person name="de Vries R.P."/>
            <person name="Riley R."/>
            <person name="Wiebenga A."/>
            <person name="Aguilar-Osorio G."/>
            <person name="Amillis S."/>
            <person name="Uchima C.A."/>
            <person name="Anderluh G."/>
            <person name="Asadollahi M."/>
            <person name="Askin M."/>
            <person name="Barry K."/>
            <person name="Battaglia E."/>
            <person name="Bayram O."/>
            <person name="Benocci T."/>
            <person name="Braus-Stromeyer S.A."/>
            <person name="Caldana C."/>
            <person name="Canovas D."/>
            <person name="Cerqueira G.C."/>
            <person name="Chen F."/>
            <person name="Chen W."/>
            <person name="Choi C."/>
            <person name="Clum A."/>
            <person name="Dos Santos R.A."/>
            <person name="Damasio A.R."/>
            <person name="Diallinas G."/>
            <person name="Emri T."/>
            <person name="Fekete E."/>
            <person name="Flipphi M."/>
            <person name="Freyberg S."/>
            <person name="Gallo A."/>
            <person name="Gournas C."/>
            <person name="Habgood R."/>
            <person name="Hainaut M."/>
            <person name="Harispe M.L."/>
            <person name="Henrissat B."/>
            <person name="Hilden K.S."/>
            <person name="Hope R."/>
            <person name="Hossain A."/>
            <person name="Karabika E."/>
            <person name="Karaffa L."/>
            <person name="Karanyi Z."/>
            <person name="Krasevec N."/>
            <person name="Kuo A."/>
            <person name="Kusch H."/>
            <person name="LaButti K."/>
            <person name="Lagendijk E.L."/>
            <person name="Lapidus A."/>
            <person name="Levasseur A."/>
            <person name="Lindquist E."/>
            <person name="Lipzen A."/>
            <person name="Logrieco A.F."/>
            <person name="MacCabe A."/>
            <person name="Maekelae M.R."/>
            <person name="Malavazi I."/>
            <person name="Melin P."/>
            <person name="Meyer V."/>
            <person name="Mielnichuk N."/>
            <person name="Miskei M."/>
            <person name="Molnar A.P."/>
            <person name="Mule G."/>
            <person name="Ngan C.Y."/>
            <person name="Orejas M."/>
            <person name="Orosz E."/>
            <person name="Ouedraogo J.P."/>
            <person name="Overkamp K.M."/>
            <person name="Park H.-S."/>
            <person name="Perrone G."/>
            <person name="Piumi F."/>
            <person name="Punt P.J."/>
            <person name="Ram A.F."/>
            <person name="Ramon A."/>
            <person name="Rauscher S."/>
            <person name="Record E."/>
            <person name="Riano-Pachon D.M."/>
            <person name="Robert V."/>
            <person name="Roehrig J."/>
            <person name="Ruller R."/>
            <person name="Salamov A."/>
            <person name="Salih N.S."/>
            <person name="Samson R.A."/>
            <person name="Sandor E."/>
            <person name="Sanguinetti M."/>
            <person name="Schuetze T."/>
            <person name="Sepcic K."/>
            <person name="Shelest E."/>
            <person name="Sherlock G."/>
            <person name="Sophianopoulou V."/>
            <person name="Squina F.M."/>
            <person name="Sun H."/>
            <person name="Susca A."/>
            <person name="Todd R.B."/>
            <person name="Tsang A."/>
            <person name="Unkles S.E."/>
            <person name="van de Wiele N."/>
            <person name="van Rossen-Uffink D."/>
            <person name="Oliveira J.V."/>
            <person name="Vesth T.C."/>
            <person name="Visser J."/>
            <person name="Yu J.-H."/>
            <person name="Zhou M."/>
            <person name="Andersen M.R."/>
            <person name="Archer D.B."/>
            <person name="Baker S.E."/>
            <person name="Benoit I."/>
            <person name="Brakhage A.A."/>
            <person name="Braus G.H."/>
            <person name="Fischer R."/>
            <person name="Frisvad J.C."/>
            <person name="Goldman G.H."/>
            <person name="Houbraken J."/>
            <person name="Oakley B."/>
            <person name="Pocsi I."/>
            <person name="Scazzocchio C."/>
            <person name="Seiboth B."/>
            <person name="vanKuyk P.A."/>
            <person name="Wortman J."/>
            <person name="Dyer P.S."/>
            <person name="Grigoriev I.V."/>
        </authorList>
    </citation>
    <scope>NUCLEOTIDE SEQUENCE [LARGE SCALE GENOMIC DNA]</scope>
    <source>
        <strain evidence="3">ITEM 5010</strain>
    </source>
</reference>
<accession>A0A1R3S0S9</accession>
<dbReference type="OrthoDB" id="1896086at2759"/>
<dbReference type="EMBL" id="KV907493">
    <property type="protein sequence ID" value="OOG00376.1"/>
    <property type="molecule type" value="Genomic_DNA"/>
</dbReference>
<dbReference type="OMA" id="TQTLWLV"/>